<dbReference type="InterPro" id="IPR019787">
    <property type="entry name" value="Znf_PHD-finger"/>
</dbReference>
<organism evidence="6 7">
    <name type="scientific">Nyssa sinensis</name>
    <dbReference type="NCBI Taxonomy" id="561372"/>
    <lineage>
        <taxon>Eukaryota</taxon>
        <taxon>Viridiplantae</taxon>
        <taxon>Streptophyta</taxon>
        <taxon>Embryophyta</taxon>
        <taxon>Tracheophyta</taxon>
        <taxon>Spermatophyta</taxon>
        <taxon>Magnoliopsida</taxon>
        <taxon>eudicotyledons</taxon>
        <taxon>Gunneridae</taxon>
        <taxon>Pentapetalae</taxon>
        <taxon>asterids</taxon>
        <taxon>Cornales</taxon>
        <taxon>Nyssaceae</taxon>
        <taxon>Nyssa</taxon>
    </lineage>
</organism>
<dbReference type="InterPro" id="IPR013083">
    <property type="entry name" value="Znf_RING/FYVE/PHD"/>
</dbReference>
<dbReference type="OrthoDB" id="1903104at2759"/>
<dbReference type="InterPro" id="IPR011011">
    <property type="entry name" value="Znf_FYVE_PHD"/>
</dbReference>
<evidence type="ECO:0000313" key="6">
    <source>
        <dbReference type="EMBL" id="KAA8546457.1"/>
    </source>
</evidence>
<dbReference type="GO" id="GO:0008270">
    <property type="term" value="F:zinc ion binding"/>
    <property type="evidence" value="ECO:0007669"/>
    <property type="project" value="UniProtKB-KW"/>
</dbReference>
<keyword evidence="1" id="KW-0479">Metal-binding</keyword>
<dbReference type="Gene3D" id="3.30.40.10">
    <property type="entry name" value="Zinc/RING finger domain, C3HC4 (zinc finger)"/>
    <property type="match status" value="1"/>
</dbReference>
<dbReference type="Proteomes" id="UP000325577">
    <property type="component" value="Linkage Group LG1"/>
</dbReference>
<dbReference type="InterPro" id="IPR019786">
    <property type="entry name" value="Zinc_finger_PHD-type_CS"/>
</dbReference>
<feature type="domain" description="PHD-type" evidence="5">
    <location>
        <begin position="146"/>
        <end position="196"/>
    </location>
</feature>
<evidence type="ECO:0000313" key="7">
    <source>
        <dbReference type="Proteomes" id="UP000325577"/>
    </source>
</evidence>
<evidence type="ECO:0000256" key="3">
    <source>
        <dbReference type="ARBA" id="ARBA00022833"/>
    </source>
</evidence>
<dbReference type="AlphaFoldDB" id="A0A5J5BXJ0"/>
<name>A0A5J5BXJ0_9ASTE</name>
<keyword evidence="3" id="KW-0862">Zinc</keyword>
<dbReference type="Pfam" id="PF00628">
    <property type="entry name" value="PHD"/>
    <property type="match status" value="2"/>
</dbReference>
<dbReference type="SMART" id="SM00249">
    <property type="entry name" value="PHD"/>
    <property type="match status" value="3"/>
</dbReference>
<reference evidence="6 7" key="1">
    <citation type="submission" date="2019-09" db="EMBL/GenBank/DDBJ databases">
        <title>A chromosome-level genome assembly of the Chinese tupelo Nyssa sinensis.</title>
        <authorList>
            <person name="Yang X."/>
            <person name="Kang M."/>
            <person name="Yang Y."/>
            <person name="Xiong H."/>
            <person name="Wang M."/>
            <person name="Zhang Z."/>
            <person name="Wang Z."/>
            <person name="Wu H."/>
            <person name="Ma T."/>
            <person name="Liu J."/>
            <person name="Xi Z."/>
        </authorList>
    </citation>
    <scope>NUCLEOTIDE SEQUENCE [LARGE SCALE GENOMIC DNA]</scope>
    <source>
        <strain evidence="6">J267</strain>
        <tissue evidence="6">Leaf</tissue>
    </source>
</reference>
<evidence type="ECO:0000256" key="2">
    <source>
        <dbReference type="ARBA" id="ARBA00022771"/>
    </source>
</evidence>
<dbReference type="Gene3D" id="2.30.30.1150">
    <property type="match status" value="1"/>
</dbReference>
<dbReference type="PANTHER" id="PTHR47162">
    <property type="entry name" value="OS02G0192300 PROTEIN"/>
    <property type="match status" value="1"/>
</dbReference>
<dbReference type="EMBL" id="CM018032">
    <property type="protein sequence ID" value="KAA8546457.1"/>
    <property type="molecule type" value="Genomic_DNA"/>
</dbReference>
<dbReference type="PROSITE" id="PS50016">
    <property type="entry name" value="ZF_PHD_2"/>
    <property type="match status" value="2"/>
</dbReference>
<dbReference type="PROSITE" id="PS01359">
    <property type="entry name" value="ZF_PHD_1"/>
    <property type="match status" value="1"/>
</dbReference>
<evidence type="ECO:0000259" key="5">
    <source>
        <dbReference type="PROSITE" id="PS50016"/>
    </source>
</evidence>
<proteinExistence type="predicted"/>
<accession>A0A5J5BXJ0</accession>
<feature type="domain" description="PHD-type" evidence="5">
    <location>
        <begin position="306"/>
        <end position="356"/>
    </location>
</feature>
<dbReference type="CDD" id="cd15604">
    <property type="entry name" value="PHD1_KDM5C_5D"/>
    <property type="match status" value="1"/>
</dbReference>
<dbReference type="SUPFAM" id="SSF57903">
    <property type="entry name" value="FYVE/PHD zinc finger"/>
    <property type="match status" value="2"/>
</dbReference>
<dbReference type="InterPro" id="IPR001965">
    <property type="entry name" value="Znf_PHD"/>
</dbReference>
<gene>
    <name evidence="6" type="ORF">F0562_002804</name>
</gene>
<keyword evidence="2 4" id="KW-0863">Zinc-finger</keyword>
<evidence type="ECO:0000256" key="4">
    <source>
        <dbReference type="PROSITE-ProRule" id="PRU00146"/>
    </source>
</evidence>
<sequence>MSNGLLNESNHHTVTELCQRAFLDIVISEKFAQLCKLLSEGMRVDSFFDIGLLNSRMKDGAYESTPTLFNSDIQQCLQVWTKLQKVGTEMVALAKSLSDKSRTCYCEQVGGLVRTTSEHGKDMLVTRESDLHEKLEQTEARGVYKVCTCRHCGQKADERDCLVCDSCQETYHVSCIKPAVEEIPLKNWYCADCIVNGIESPHENCVVCERLNAPRFPISEVGDVILTKEGTHVELEQSSNGLVEDGFRLLKGGKNLHGCNMCGSVVENGENFRVCGHFLCPHKYYHVRCLTRKQLKFYSHCWYCPSCLCRVCLINRDDDKIVLCDCCDHAYHIYCMLPPRTSIPKGKWYCRKCYAGIQKICKAKREYVKKLKKKVGEEKGSHEKLENERSKKFEEALDKSGGVDMLLTAAETLKNKLKKRIKEGRGTHEDLENECRKKFENALGKSGGVDMLLTAAKALNYEENFGPIR</sequence>
<protein>
    <recommendedName>
        <fullName evidence="5">PHD-type domain-containing protein</fullName>
    </recommendedName>
</protein>
<keyword evidence="7" id="KW-1185">Reference proteome</keyword>
<dbReference type="PANTHER" id="PTHR47162:SF9">
    <property type="entry name" value="PHD FINGER PROTEIN EHD3-LIKE"/>
    <property type="match status" value="1"/>
</dbReference>
<evidence type="ECO:0000256" key="1">
    <source>
        <dbReference type="ARBA" id="ARBA00022723"/>
    </source>
</evidence>